<keyword evidence="2" id="KW-0732">Signal</keyword>
<keyword evidence="5" id="KW-1185">Reference proteome</keyword>
<sequence length="619" mass="66082">MISSRTGRLRAFTALGAAAALSGGLLAATTSQAAAEPVDAPAASQCPDPFPHTELQEGQEVTGVTNTRGTTLDPFSGTYVDTIVGGIGRGRDMLVFRLEGSRITKADGTPDAGIWSGISGSPVYAENGELVGSVSYGFNDGNETLAGVTPAEYVYGVKPTTVTPEQVSLAPARTALARQDVRVAPSASLKRIGTVRQVSGVVAGQLPSVRRIASRAGTSGTFVNGSATSKDARTYPIVAGGSVGVTWSFGDITTASVGSVTAVCQADGGTDVFAFGHPDVWDGESDQSLHGAAAVSISAGTFGSYKLSNVGAPVGRLVEDRLEGIFGRLGDLPVSVDLRTSTTFRGRTIPGSTTITETDVLPFITALQTYSDVDTAFNAFDVGGDSEIGWKIGFKRANGKGQSFARSQRYSSRAWLAEEVVSDVASDVYELLENEFEDITITSISVTNTLDASYRAYKLGKVERQVKGTWSVVKPSRPLDVKAGSRLRLRLTLTPLNRHAKVKTTTRIVSFTTSKYAAGSGRLYLEGGAYGWRDHDEYEDFDEMHDDEDDEDPFRIYPSAPRTLDAQLKLMRGIQRQDQVVSVLAHRGRNTGRLVNTKSTLQLPSIVEGETRYAIRFRR</sequence>
<accession>A0ABN2W1M4</accession>
<organism evidence="4 5">
    <name type="scientific">Aeromicrobium halocynthiae</name>
    <dbReference type="NCBI Taxonomy" id="560557"/>
    <lineage>
        <taxon>Bacteria</taxon>
        <taxon>Bacillati</taxon>
        <taxon>Actinomycetota</taxon>
        <taxon>Actinomycetes</taxon>
        <taxon>Propionibacteriales</taxon>
        <taxon>Nocardioidaceae</taxon>
        <taxon>Aeromicrobium</taxon>
    </lineage>
</organism>
<proteinExistence type="predicted"/>
<feature type="region of interest" description="Disordered" evidence="1">
    <location>
        <begin position="36"/>
        <end position="71"/>
    </location>
</feature>
<gene>
    <name evidence="4" type="ORF">GCM10009821_21260</name>
</gene>
<comment type="caution">
    <text evidence="4">The sequence shown here is derived from an EMBL/GenBank/DDBJ whole genome shotgun (WGS) entry which is preliminary data.</text>
</comment>
<dbReference type="InterPro" id="IPR009003">
    <property type="entry name" value="Peptidase_S1_PA"/>
</dbReference>
<feature type="chain" id="PRO_5047317117" description="Peptidase S55 domain-containing protein" evidence="2">
    <location>
        <begin position="28"/>
        <end position="619"/>
    </location>
</feature>
<dbReference type="RefSeq" id="WP_344328028.1">
    <property type="nucleotide sequence ID" value="NZ_BAAAPY010000007.1"/>
</dbReference>
<dbReference type="SUPFAM" id="SSF50494">
    <property type="entry name" value="Trypsin-like serine proteases"/>
    <property type="match status" value="1"/>
</dbReference>
<evidence type="ECO:0000256" key="2">
    <source>
        <dbReference type="SAM" id="SignalP"/>
    </source>
</evidence>
<name>A0ABN2W1M4_9ACTN</name>
<dbReference type="EMBL" id="BAAAPY010000007">
    <property type="protein sequence ID" value="GAA2080594.1"/>
    <property type="molecule type" value="Genomic_DNA"/>
</dbReference>
<feature type="signal peptide" evidence="2">
    <location>
        <begin position="1"/>
        <end position="27"/>
    </location>
</feature>
<reference evidence="4 5" key="1">
    <citation type="journal article" date="2019" name="Int. J. Syst. Evol. Microbiol.">
        <title>The Global Catalogue of Microorganisms (GCM) 10K type strain sequencing project: providing services to taxonomists for standard genome sequencing and annotation.</title>
        <authorList>
            <consortium name="The Broad Institute Genomics Platform"/>
            <consortium name="The Broad Institute Genome Sequencing Center for Infectious Disease"/>
            <person name="Wu L."/>
            <person name="Ma J."/>
        </authorList>
    </citation>
    <scope>NUCLEOTIDE SEQUENCE [LARGE SCALE GENOMIC DNA]</scope>
    <source>
        <strain evidence="4 5">JCM 15749</strain>
    </source>
</reference>
<dbReference type="PROSITE" id="PS51494">
    <property type="entry name" value="SPOIVB"/>
    <property type="match status" value="1"/>
</dbReference>
<evidence type="ECO:0000259" key="3">
    <source>
        <dbReference type="PROSITE" id="PS51494"/>
    </source>
</evidence>
<dbReference type="Proteomes" id="UP001501480">
    <property type="component" value="Unassembled WGS sequence"/>
</dbReference>
<feature type="domain" description="Peptidase S55" evidence="3">
    <location>
        <begin position="1"/>
        <end position="170"/>
    </location>
</feature>
<protein>
    <recommendedName>
        <fullName evidence="3">Peptidase S55 domain-containing protein</fullName>
    </recommendedName>
</protein>
<evidence type="ECO:0000313" key="5">
    <source>
        <dbReference type="Proteomes" id="UP001501480"/>
    </source>
</evidence>
<dbReference type="InterPro" id="IPR008763">
    <property type="entry name" value="Peptidase_S55"/>
</dbReference>
<evidence type="ECO:0000256" key="1">
    <source>
        <dbReference type="SAM" id="MobiDB-lite"/>
    </source>
</evidence>
<evidence type="ECO:0000313" key="4">
    <source>
        <dbReference type="EMBL" id="GAA2080594.1"/>
    </source>
</evidence>